<proteinExistence type="predicted"/>
<feature type="transmembrane region" description="Helical" evidence="1">
    <location>
        <begin position="66"/>
        <end position="93"/>
    </location>
</feature>
<dbReference type="Gramene" id="LPERR01G39290.1">
    <property type="protein sequence ID" value="LPERR01G39290.1"/>
    <property type="gene ID" value="LPERR01G39290"/>
</dbReference>
<reference evidence="3" key="2">
    <citation type="submission" date="2013-12" db="EMBL/GenBank/DDBJ databases">
        <authorList>
            <person name="Yu Y."/>
            <person name="Lee S."/>
            <person name="de Baynast K."/>
            <person name="Wissotski M."/>
            <person name="Liu L."/>
            <person name="Talag J."/>
            <person name="Goicoechea J."/>
            <person name="Angelova A."/>
            <person name="Jetty R."/>
            <person name="Kudrna D."/>
            <person name="Golser W."/>
            <person name="Rivera L."/>
            <person name="Zhang J."/>
            <person name="Wing R."/>
        </authorList>
    </citation>
    <scope>NUCLEOTIDE SEQUENCE</scope>
</reference>
<reference evidence="2 3" key="1">
    <citation type="submission" date="2012-08" db="EMBL/GenBank/DDBJ databases">
        <title>Oryza genome evolution.</title>
        <authorList>
            <person name="Wing R.A."/>
        </authorList>
    </citation>
    <scope>NUCLEOTIDE SEQUENCE</scope>
</reference>
<feature type="transmembrane region" description="Helical" evidence="1">
    <location>
        <begin position="27"/>
        <end position="54"/>
    </location>
</feature>
<name>A0A0D9VAM6_9ORYZ</name>
<dbReference type="EnsemblPlants" id="LPERR01G39290.1">
    <property type="protein sequence ID" value="LPERR01G39290.1"/>
    <property type="gene ID" value="LPERR01G39290"/>
</dbReference>
<protein>
    <submittedName>
        <fullName evidence="2">Uncharacterized protein</fullName>
    </submittedName>
</protein>
<keyword evidence="1" id="KW-1133">Transmembrane helix</keyword>
<evidence type="ECO:0000313" key="2">
    <source>
        <dbReference type="EnsemblPlants" id="LPERR01G39290.1"/>
    </source>
</evidence>
<keyword evidence="3" id="KW-1185">Reference proteome</keyword>
<accession>A0A0D9VAM6</accession>
<keyword evidence="1" id="KW-0472">Membrane</keyword>
<reference evidence="2" key="3">
    <citation type="submission" date="2015-04" db="UniProtKB">
        <authorList>
            <consortium name="EnsemblPlants"/>
        </authorList>
    </citation>
    <scope>IDENTIFICATION</scope>
</reference>
<evidence type="ECO:0000256" key="1">
    <source>
        <dbReference type="SAM" id="Phobius"/>
    </source>
</evidence>
<keyword evidence="1" id="KW-0812">Transmembrane</keyword>
<dbReference type="HOGENOM" id="CLU_2007188_0_0_1"/>
<dbReference type="AlphaFoldDB" id="A0A0D9VAM6"/>
<dbReference type="Proteomes" id="UP000032180">
    <property type="component" value="Chromosome 1"/>
</dbReference>
<sequence length="124" mass="12952">MADPQNPNHVVVGGGGGITAAAEQDHFSGYCTVICTAVFAGALIAGGVLMVRLFHDAGSHHHSHVAVVAMEIVLIVLAVFFFLYACFCCGLAVDFGVHGNPLFSDHDRVAVPRVVVVQPVLDAV</sequence>
<organism evidence="2 3">
    <name type="scientific">Leersia perrieri</name>
    <dbReference type="NCBI Taxonomy" id="77586"/>
    <lineage>
        <taxon>Eukaryota</taxon>
        <taxon>Viridiplantae</taxon>
        <taxon>Streptophyta</taxon>
        <taxon>Embryophyta</taxon>
        <taxon>Tracheophyta</taxon>
        <taxon>Spermatophyta</taxon>
        <taxon>Magnoliopsida</taxon>
        <taxon>Liliopsida</taxon>
        <taxon>Poales</taxon>
        <taxon>Poaceae</taxon>
        <taxon>BOP clade</taxon>
        <taxon>Oryzoideae</taxon>
        <taxon>Oryzeae</taxon>
        <taxon>Oryzinae</taxon>
        <taxon>Leersia</taxon>
    </lineage>
</organism>
<evidence type="ECO:0000313" key="3">
    <source>
        <dbReference type="Proteomes" id="UP000032180"/>
    </source>
</evidence>